<evidence type="ECO:0000313" key="2">
    <source>
        <dbReference type="Proteomes" id="UP000636709"/>
    </source>
</evidence>
<dbReference type="EMBL" id="JACEFO010001965">
    <property type="protein sequence ID" value="KAF8691460.1"/>
    <property type="molecule type" value="Genomic_DNA"/>
</dbReference>
<reference evidence="1" key="1">
    <citation type="submission" date="2020-07" db="EMBL/GenBank/DDBJ databases">
        <title>Genome sequence and genetic diversity analysis of an under-domesticated orphan crop, white fonio (Digitaria exilis).</title>
        <authorList>
            <person name="Bennetzen J.L."/>
            <person name="Chen S."/>
            <person name="Ma X."/>
            <person name="Wang X."/>
            <person name="Yssel A.E.J."/>
            <person name="Chaluvadi S.R."/>
            <person name="Johnson M."/>
            <person name="Gangashetty P."/>
            <person name="Hamidou F."/>
            <person name="Sanogo M.D."/>
            <person name="Zwaenepoel A."/>
            <person name="Wallace J."/>
            <person name="Van De Peer Y."/>
            <person name="Van Deynze A."/>
        </authorList>
    </citation>
    <scope>NUCLEOTIDE SEQUENCE</scope>
    <source>
        <tissue evidence="1">Leaves</tissue>
    </source>
</reference>
<evidence type="ECO:0000313" key="1">
    <source>
        <dbReference type="EMBL" id="KAF8691460.1"/>
    </source>
</evidence>
<gene>
    <name evidence="1" type="ORF">HU200_040602</name>
</gene>
<sequence length="23" mass="2328">MENKCGCCILGKGIGRGVGICDT</sequence>
<accession>A0A835B699</accession>
<dbReference type="AlphaFoldDB" id="A0A835B699"/>
<organism evidence="1 2">
    <name type="scientific">Digitaria exilis</name>
    <dbReference type="NCBI Taxonomy" id="1010633"/>
    <lineage>
        <taxon>Eukaryota</taxon>
        <taxon>Viridiplantae</taxon>
        <taxon>Streptophyta</taxon>
        <taxon>Embryophyta</taxon>
        <taxon>Tracheophyta</taxon>
        <taxon>Spermatophyta</taxon>
        <taxon>Magnoliopsida</taxon>
        <taxon>Liliopsida</taxon>
        <taxon>Poales</taxon>
        <taxon>Poaceae</taxon>
        <taxon>PACMAD clade</taxon>
        <taxon>Panicoideae</taxon>
        <taxon>Panicodae</taxon>
        <taxon>Paniceae</taxon>
        <taxon>Anthephorinae</taxon>
        <taxon>Digitaria</taxon>
    </lineage>
</organism>
<proteinExistence type="predicted"/>
<dbReference type="Proteomes" id="UP000636709">
    <property type="component" value="Unassembled WGS sequence"/>
</dbReference>
<comment type="caution">
    <text evidence="1">The sequence shown here is derived from an EMBL/GenBank/DDBJ whole genome shotgun (WGS) entry which is preliminary data.</text>
</comment>
<protein>
    <submittedName>
        <fullName evidence="1">Uncharacterized protein</fullName>
    </submittedName>
</protein>
<name>A0A835B699_9POAL</name>
<keyword evidence="2" id="KW-1185">Reference proteome</keyword>